<dbReference type="RefSeq" id="WP_184242106.1">
    <property type="nucleotide sequence ID" value="NZ_JACHLR010000001.1"/>
</dbReference>
<protein>
    <submittedName>
        <fullName evidence="1">Uncharacterized protein</fullName>
    </submittedName>
</protein>
<evidence type="ECO:0000313" key="1">
    <source>
        <dbReference type="EMBL" id="MBB4857029.1"/>
    </source>
</evidence>
<keyword evidence="2" id="KW-1185">Reference proteome</keyword>
<accession>A0A7W7NV86</accession>
<organism evidence="1 2">
    <name type="scientific">Novosphingobium chloroacetimidivorans</name>
    <dbReference type="NCBI Taxonomy" id="1428314"/>
    <lineage>
        <taxon>Bacteria</taxon>
        <taxon>Pseudomonadati</taxon>
        <taxon>Pseudomonadota</taxon>
        <taxon>Alphaproteobacteria</taxon>
        <taxon>Sphingomonadales</taxon>
        <taxon>Sphingomonadaceae</taxon>
        <taxon>Novosphingobium</taxon>
    </lineage>
</organism>
<name>A0A7W7NV86_9SPHN</name>
<dbReference type="AlphaFoldDB" id="A0A7W7NV86"/>
<dbReference type="Proteomes" id="UP000555448">
    <property type="component" value="Unassembled WGS sequence"/>
</dbReference>
<reference evidence="1 2" key="1">
    <citation type="submission" date="2020-08" db="EMBL/GenBank/DDBJ databases">
        <title>Functional genomics of gut bacteria from endangered species of beetles.</title>
        <authorList>
            <person name="Carlos-Shanley C."/>
        </authorList>
    </citation>
    <scope>NUCLEOTIDE SEQUENCE [LARGE SCALE GENOMIC DNA]</scope>
    <source>
        <strain evidence="1 2">S00245</strain>
    </source>
</reference>
<proteinExistence type="predicted"/>
<dbReference type="EMBL" id="JACHLR010000001">
    <property type="protein sequence ID" value="MBB4857029.1"/>
    <property type="molecule type" value="Genomic_DNA"/>
</dbReference>
<evidence type="ECO:0000313" key="2">
    <source>
        <dbReference type="Proteomes" id="UP000555448"/>
    </source>
</evidence>
<gene>
    <name evidence="1" type="ORF">HNO88_000326</name>
</gene>
<comment type="caution">
    <text evidence="1">The sequence shown here is derived from an EMBL/GenBank/DDBJ whole genome shotgun (WGS) entry which is preliminary data.</text>
</comment>
<sequence length="50" mass="5306">MIRKLLRGVLKPILGKRKAAAAAAEVVDHVAKKVIDRKTGGAATKLDDVI</sequence>